<dbReference type="SMART" id="SM00448">
    <property type="entry name" value="REC"/>
    <property type="match status" value="1"/>
</dbReference>
<proteinExistence type="predicted"/>
<dbReference type="FunFam" id="3.40.50.2300:FF:000361">
    <property type="entry name" value="Two-component system response regulator"/>
    <property type="match status" value="1"/>
</dbReference>
<dbReference type="PANTHER" id="PTHR37299">
    <property type="entry name" value="TRANSCRIPTIONAL REGULATOR-RELATED"/>
    <property type="match status" value="1"/>
</dbReference>
<keyword evidence="1" id="KW-0597">Phosphoprotein</keyword>
<feature type="domain" description="Response regulatory" evidence="2">
    <location>
        <begin position="2"/>
        <end position="115"/>
    </location>
</feature>
<keyword evidence="4" id="KW-0238">DNA-binding</keyword>
<evidence type="ECO:0000313" key="4">
    <source>
        <dbReference type="EMBL" id="RPE08932.1"/>
    </source>
</evidence>
<dbReference type="AlphaFoldDB" id="A0A3N4PJT6"/>
<dbReference type="RefSeq" id="WP_123847931.1">
    <property type="nucleotide sequence ID" value="NZ_RPDH01000002.1"/>
</dbReference>
<accession>A0A3N4PJT6</accession>
<evidence type="ECO:0000259" key="2">
    <source>
        <dbReference type="PROSITE" id="PS50110"/>
    </source>
</evidence>
<dbReference type="Pfam" id="PF00072">
    <property type="entry name" value="Response_reg"/>
    <property type="match status" value="1"/>
</dbReference>
<dbReference type="Gene3D" id="3.40.50.2300">
    <property type="match status" value="1"/>
</dbReference>
<keyword evidence="5" id="KW-1185">Reference proteome</keyword>
<reference evidence="4 5" key="1">
    <citation type="submission" date="2018-11" db="EMBL/GenBank/DDBJ databases">
        <title>Chitinophaga lutea sp.nov., isolate from arsenic contaminated soil.</title>
        <authorList>
            <person name="Zong Y."/>
        </authorList>
    </citation>
    <scope>NUCLEOTIDE SEQUENCE [LARGE SCALE GENOMIC DNA]</scope>
    <source>
        <strain evidence="4 5">ZY74</strain>
    </source>
</reference>
<dbReference type="SMART" id="SM00850">
    <property type="entry name" value="LytTR"/>
    <property type="match status" value="1"/>
</dbReference>
<evidence type="ECO:0000259" key="3">
    <source>
        <dbReference type="PROSITE" id="PS50930"/>
    </source>
</evidence>
<feature type="modified residue" description="4-aspartylphosphate" evidence="1">
    <location>
        <position position="55"/>
    </location>
</feature>
<dbReference type="Proteomes" id="UP000278351">
    <property type="component" value="Unassembled WGS sequence"/>
</dbReference>
<feature type="domain" description="HTH LytTR-type" evidence="3">
    <location>
        <begin position="151"/>
        <end position="259"/>
    </location>
</feature>
<sequence>MKVIIIEDENLAIKRLIKLISGIDGRIEVVATLRSIAESVSWLSEHPAPDLIFMDIELADGQSFEIFKQVTVTSPVIFTTSYDQYALRAFEVNSVDYLLKPVEPEGLAQALNKHKAIQAHYAGQAVKSVNITRLLNDLRESFDKKQYRKRFLVKSGNKQVSIETEEIAYFYRDGRITFFRTFGNGKFITDYTLEELEDEMLDPSLFFRINRSCIVAIKSVRTIESFPGNRLHLDLSPAFDKDSIVSRDKVAAFKDWIGK</sequence>
<dbReference type="Gene3D" id="2.40.50.1020">
    <property type="entry name" value="LytTr DNA-binding domain"/>
    <property type="match status" value="1"/>
</dbReference>
<dbReference type="InterPro" id="IPR007492">
    <property type="entry name" value="LytTR_DNA-bd_dom"/>
</dbReference>
<dbReference type="GO" id="GO:0000156">
    <property type="term" value="F:phosphorelay response regulator activity"/>
    <property type="evidence" value="ECO:0007669"/>
    <property type="project" value="InterPro"/>
</dbReference>
<dbReference type="PANTHER" id="PTHR37299:SF1">
    <property type="entry name" value="STAGE 0 SPORULATION PROTEIN A HOMOLOG"/>
    <property type="match status" value="1"/>
</dbReference>
<dbReference type="GO" id="GO:0003677">
    <property type="term" value="F:DNA binding"/>
    <property type="evidence" value="ECO:0007669"/>
    <property type="project" value="UniProtKB-KW"/>
</dbReference>
<dbReference type="PROSITE" id="PS50930">
    <property type="entry name" value="HTH_LYTTR"/>
    <property type="match status" value="1"/>
</dbReference>
<dbReference type="EMBL" id="RPDH01000002">
    <property type="protein sequence ID" value="RPE08932.1"/>
    <property type="molecule type" value="Genomic_DNA"/>
</dbReference>
<evidence type="ECO:0000256" key="1">
    <source>
        <dbReference type="PROSITE-ProRule" id="PRU00169"/>
    </source>
</evidence>
<comment type="caution">
    <text evidence="4">The sequence shown here is derived from an EMBL/GenBank/DDBJ whole genome shotgun (WGS) entry which is preliminary data.</text>
</comment>
<dbReference type="OrthoDB" id="2168082at2"/>
<protein>
    <submittedName>
        <fullName evidence="4">DNA-binding response regulator</fullName>
    </submittedName>
</protein>
<evidence type="ECO:0000313" key="5">
    <source>
        <dbReference type="Proteomes" id="UP000278351"/>
    </source>
</evidence>
<dbReference type="InterPro" id="IPR046947">
    <property type="entry name" value="LytR-like"/>
</dbReference>
<dbReference type="Pfam" id="PF04397">
    <property type="entry name" value="LytTR"/>
    <property type="match status" value="1"/>
</dbReference>
<dbReference type="SUPFAM" id="SSF52172">
    <property type="entry name" value="CheY-like"/>
    <property type="match status" value="1"/>
</dbReference>
<gene>
    <name evidence="4" type="ORF">EGT74_18105</name>
</gene>
<dbReference type="InterPro" id="IPR011006">
    <property type="entry name" value="CheY-like_superfamily"/>
</dbReference>
<dbReference type="PROSITE" id="PS50110">
    <property type="entry name" value="RESPONSE_REGULATORY"/>
    <property type="match status" value="1"/>
</dbReference>
<dbReference type="InterPro" id="IPR001789">
    <property type="entry name" value="Sig_transdc_resp-reg_receiver"/>
</dbReference>
<organism evidence="4 5">
    <name type="scientific">Chitinophaga lutea</name>
    <dbReference type="NCBI Taxonomy" id="2488634"/>
    <lineage>
        <taxon>Bacteria</taxon>
        <taxon>Pseudomonadati</taxon>
        <taxon>Bacteroidota</taxon>
        <taxon>Chitinophagia</taxon>
        <taxon>Chitinophagales</taxon>
        <taxon>Chitinophagaceae</taxon>
        <taxon>Chitinophaga</taxon>
    </lineage>
</organism>
<name>A0A3N4PJT6_9BACT</name>